<dbReference type="PANTHER" id="PTHR48475:SF2">
    <property type="entry name" value="RIBONUCLEASE H"/>
    <property type="match status" value="1"/>
</dbReference>
<dbReference type="EMBL" id="JAZDWU010000002">
    <property type="protein sequence ID" value="KAL0011875.1"/>
    <property type="molecule type" value="Genomic_DNA"/>
</dbReference>
<keyword evidence="3" id="KW-1185">Reference proteome</keyword>
<evidence type="ECO:0000313" key="2">
    <source>
        <dbReference type="EMBL" id="KAL0011875.1"/>
    </source>
</evidence>
<comment type="caution">
    <text evidence="2">The sequence shown here is derived from an EMBL/GenBank/DDBJ whole genome shotgun (WGS) entry which is preliminary data.</text>
</comment>
<reference evidence="2 3" key="1">
    <citation type="submission" date="2024-01" db="EMBL/GenBank/DDBJ databases">
        <title>A telomere-to-telomere, gap-free genome of sweet tea (Lithocarpus litseifolius).</title>
        <authorList>
            <person name="Zhou J."/>
        </authorList>
    </citation>
    <scope>NUCLEOTIDE SEQUENCE [LARGE SCALE GENOMIC DNA]</scope>
    <source>
        <strain evidence="2">Zhou-2022a</strain>
        <tissue evidence="2">Leaf</tissue>
    </source>
</reference>
<dbReference type="Pfam" id="PF17921">
    <property type="entry name" value="Integrase_H2C2"/>
    <property type="match status" value="1"/>
</dbReference>
<proteinExistence type="predicted"/>
<evidence type="ECO:0000313" key="3">
    <source>
        <dbReference type="Proteomes" id="UP001459277"/>
    </source>
</evidence>
<dbReference type="InterPro" id="IPR041588">
    <property type="entry name" value="Integrase_H2C2"/>
</dbReference>
<dbReference type="Proteomes" id="UP001459277">
    <property type="component" value="Unassembled WGS sequence"/>
</dbReference>
<protein>
    <recommendedName>
        <fullName evidence="1">Integrase zinc-binding domain-containing protein</fullName>
    </recommendedName>
</protein>
<feature type="domain" description="Integrase zinc-binding" evidence="1">
    <location>
        <begin position="127"/>
        <end position="179"/>
    </location>
</feature>
<accession>A0AAW2DRM2</accession>
<dbReference type="Gene3D" id="1.10.340.70">
    <property type="match status" value="1"/>
</dbReference>
<dbReference type="AlphaFoldDB" id="A0AAW2DRM2"/>
<dbReference type="PANTHER" id="PTHR48475">
    <property type="entry name" value="RIBONUCLEASE H"/>
    <property type="match status" value="1"/>
</dbReference>
<organism evidence="2 3">
    <name type="scientific">Lithocarpus litseifolius</name>
    <dbReference type="NCBI Taxonomy" id="425828"/>
    <lineage>
        <taxon>Eukaryota</taxon>
        <taxon>Viridiplantae</taxon>
        <taxon>Streptophyta</taxon>
        <taxon>Embryophyta</taxon>
        <taxon>Tracheophyta</taxon>
        <taxon>Spermatophyta</taxon>
        <taxon>Magnoliopsida</taxon>
        <taxon>eudicotyledons</taxon>
        <taxon>Gunneridae</taxon>
        <taxon>Pentapetalae</taxon>
        <taxon>rosids</taxon>
        <taxon>fabids</taxon>
        <taxon>Fagales</taxon>
        <taxon>Fagaceae</taxon>
        <taxon>Lithocarpus</taxon>
    </lineage>
</organism>
<gene>
    <name evidence="2" type="ORF">SO802_006983</name>
</gene>
<sequence length="189" mass="22186">MEKMGLEGSIKELKDYTLIEGELYKRLPGGILSRYINEKEGKLREAAIVQEECQKCWLSVDREEIYAIFVTEDWRTPFMEYLAQGILPTDRALAHRLRKLAVRYFLQNGILFKRGYTRDTLRCLGPKEAREAVREVHFSDCGSHPGKKRLYRQLLQLRYYWPTMKKDSEELVRTCHACQVLGDAIHTLQ</sequence>
<evidence type="ECO:0000259" key="1">
    <source>
        <dbReference type="Pfam" id="PF17921"/>
    </source>
</evidence>
<name>A0AAW2DRM2_9ROSI</name>